<dbReference type="STRING" id="1943.AQJ64_15720"/>
<keyword evidence="3" id="KW-1185">Reference proteome</keyword>
<gene>
    <name evidence="2" type="ORF">AQJ64_15720</name>
</gene>
<feature type="compositionally biased region" description="Basic and acidic residues" evidence="1">
    <location>
        <begin position="166"/>
        <end position="179"/>
    </location>
</feature>
<dbReference type="EMBL" id="LMWW01000018">
    <property type="protein sequence ID" value="KUN84209.1"/>
    <property type="molecule type" value="Genomic_DNA"/>
</dbReference>
<organism evidence="2 3">
    <name type="scientific">Streptomyces griseoruber</name>
    <dbReference type="NCBI Taxonomy" id="1943"/>
    <lineage>
        <taxon>Bacteria</taxon>
        <taxon>Bacillati</taxon>
        <taxon>Actinomycetota</taxon>
        <taxon>Actinomycetes</taxon>
        <taxon>Kitasatosporales</taxon>
        <taxon>Streptomycetaceae</taxon>
        <taxon>Streptomyces</taxon>
    </lineage>
</organism>
<feature type="region of interest" description="Disordered" evidence="1">
    <location>
        <begin position="162"/>
        <end position="182"/>
    </location>
</feature>
<evidence type="ECO:0000313" key="3">
    <source>
        <dbReference type="Proteomes" id="UP000052982"/>
    </source>
</evidence>
<dbReference type="Proteomes" id="UP000052982">
    <property type="component" value="Unassembled WGS sequence"/>
</dbReference>
<sequence length="371" mass="40813">MVGPVWEKVKELERENRLLREYIDERFAAQDRRFDELDVRMNVLSQAKTQERGLPSASYLPHQDIRRRLDNLADQVLVNVAVNSGSQDARQEAQVIASMAVLLFPAQGPAPDAGALAQRLQASGLQIGADQLGRACELAAEIRTAADATGHTIVWDFALDPGAPLDPERQQPHGGRDGEGTADFVTMPGYSADGKVYVKQRVFMVPRPVQPSQPEPAGALPPEQPTTGETAVLTVRVVVPFPKDRRQRPLITLEELAKSLQGERPERTVLLSETTHETAHRHIAVQADGRTLCTIDPTVTSAKVEVIVRGDNDEVIACAGWFQTEVPALDLLVYFQRTEPNPWAKAWLPPSSGETPSLAEFLLGHEPKDEQ</sequence>
<evidence type="ECO:0000256" key="1">
    <source>
        <dbReference type="SAM" id="MobiDB-lite"/>
    </source>
</evidence>
<proteinExistence type="predicted"/>
<accession>A0A124I3S2</accession>
<name>A0A124I3S2_9ACTN</name>
<evidence type="ECO:0000313" key="2">
    <source>
        <dbReference type="EMBL" id="KUN84209.1"/>
    </source>
</evidence>
<reference evidence="2 3" key="1">
    <citation type="submission" date="2015-10" db="EMBL/GenBank/DDBJ databases">
        <title>Draft genome sequence of Streptomyces griseoruber DSM 40281, type strain for the species Streptomyces griseoruber.</title>
        <authorList>
            <person name="Ruckert C."/>
            <person name="Winkler A."/>
            <person name="Kalinowski J."/>
            <person name="Kampfer P."/>
            <person name="Glaeser S."/>
        </authorList>
    </citation>
    <scope>NUCLEOTIDE SEQUENCE [LARGE SCALE GENOMIC DNA]</scope>
    <source>
        <strain evidence="2 3">DSM 40281</strain>
    </source>
</reference>
<comment type="caution">
    <text evidence="2">The sequence shown here is derived from an EMBL/GenBank/DDBJ whole genome shotgun (WGS) entry which is preliminary data.</text>
</comment>
<dbReference type="AlphaFoldDB" id="A0A124I3S2"/>
<protein>
    <submittedName>
        <fullName evidence="2">Uncharacterized protein</fullName>
    </submittedName>
</protein>